<keyword evidence="4" id="KW-1185">Reference proteome</keyword>
<evidence type="ECO:0000256" key="2">
    <source>
        <dbReference type="SAM" id="Phobius"/>
    </source>
</evidence>
<feature type="transmembrane region" description="Helical" evidence="2">
    <location>
        <begin position="156"/>
        <end position="175"/>
    </location>
</feature>
<feature type="transmembrane region" description="Helical" evidence="2">
    <location>
        <begin position="217"/>
        <end position="237"/>
    </location>
</feature>
<accession>A0AAV4IKW6</accession>
<comment type="caution">
    <text evidence="3">The sequence shown here is derived from an EMBL/GenBank/DDBJ whole genome shotgun (WGS) entry which is preliminary data.</text>
</comment>
<dbReference type="InterPro" id="IPR052954">
    <property type="entry name" value="GPCR-Ligand_Int"/>
</dbReference>
<dbReference type="EMBL" id="BMAT01002643">
    <property type="protein sequence ID" value="GFS10832.1"/>
    <property type="molecule type" value="Genomic_DNA"/>
</dbReference>
<dbReference type="Gene3D" id="1.20.1070.10">
    <property type="entry name" value="Rhodopsin 7-helix transmembrane proteins"/>
    <property type="match status" value="1"/>
</dbReference>
<dbReference type="AlphaFoldDB" id="A0AAV4IKW6"/>
<proteinExistence type="predicted"/>
<reference evidence="3 4" key="1">
    <citation type="journal article" date="2021" name="Elife">
        <title>Chloroplast acquisition without the gene transfer in kleptoplastic sea slugs, Plakobranchus ocellatus.</title>
        <authorList>
            <person name="Maeda T."/>
            <person name="Takahashi S."/>
            <person name="Yoshida T."/>
            <person name="Shimamura S."/>
            <person name="Takaki Y."/>
            <person name="Nagai Y."/>
            <person name="Toyoda A."/>
            <person name="Suzuki Y."/>
            <person name="Arimoto A."/>
            <person name="Ishii H."/>
            <person name="Satoh N."/>
            <person name="Nishiyama T."/>
            <person name="Hasebe M."/>
            <person name="Maruyama T."/>
            <person name="Minagawa J."/>
            <person name="Obokata J."/>
            <person name="Shigenobu S."/>
        </authorList>
    </citation>
    <scope>NUCLEOTIDE SEQUENCE [LARGE SCALE GENOMIC DNA]</scope>
</reference>
<feature type="region of interest" description="Disordered" evidence="1">
    <location>
        <begin position="385"/>
        <end position="408"/>
    </location>
</feature>
<keyword evidence="2" id="KW-1133">Transmembrane helix</keyword>
<feature type="transmembrane region" description="Helical" evidence="2">
    <location>
        <begin position="42"/>
        <end position="62"/>
    </location>
</feature>
<evidence type="ECO:0000313" key="4">
    <source>
        <dbReference type="Proteomes" id="UP000762676"/>
    </source>
</evidence>
<organism evidence="3 4">
    <name type="scientific">Elysia marginata</name>
    <dbReference type="NCBI Taxonomy" id="1093978"/>
    <lineage>
        <taxon>Eukaryota</taxon>
        <taxon>Metazoa</taxon>
        <taxon>Spiralia</taxon>
        <taxon>Lophotrochozoa</taxon>
        <taxon>Mollusca</taxon>
        <taxon>Gastropoda</taxon>
        <taxon>Heterobranchia</taxon>
        <taxon>Euthyneura</taxon>
        <taxon>Panpulmonata</taxon>
        <taxon>Sacoglossa</taxon>
        <taxon>Placobranchoidea</taxon>
        <taxon>Plakobranchidae</taxon>
        <taxon>Elysia</taxon>
    </lineage>
</organism>
<dbReference type="PANTHER" id="PTHR46641">
    <property type="entry name" value="FMRFAMIDE RECEPTOR-RELATED"/>
    <property type="match status" value="1"/>
</dbReference>
<dbReference type="PANTHER" id="PTHR46641:SF2">
    <property type="entry name" value="FMRFAMIDE RECEPTOR"/>
    <property type="match status" value="1"/>
</dbReference>
<feature type="region of interest" description="Disordered" evidence="1">
    <location>
        <begin position="244"/>
        <end position="279"/>
    </location>
</feature>
<name>A0AAV4IKW6_9GAST</name>
<feature type="transmembrane region" description="Helical" evidence="2">
    <location>
        <begin position="74"/>
        <end position="93"/>
    </location>
</feature>
<keyword evidence="2" id="KW-0812">Transmembrane</keyword>
<keyword evidence="3" id="KW-0675">Receptor</keyword>
<feature type="transmembrane region" description="Helical" evidence="2">
    <location>
        <begin position="113"/>
        <end position="135"/>
    </location>
</feature>
<dbReference type="Proteomes" id="UP000762676">
    <property type="component" value="Unassembled WGS sequence"/>
</dbReference>
<protein>
    <submittedName>
        <fullName evidence="3">Chemosensory receptor C</fullName>
    </submittedName>
</protein>
<keyword evidence="2" id="KW-0472">Membrane</keyword>
<sequence length="425" mass="47454">METNLSKPTVSDQTPGVDLISGGYPYPYKREFELVASILEPAQFVLLLAGLFSNTVNITVFLRAGVKDSVTTLLLALSISDGLFLTLFTPSTVRSAFSRFGLTSSRELSIVHYLFFWPAFTFYDLSLYISVFLGVTKCSCVAMPLRFKTVFTTKRTVLALCALFCASVLLHLPMLTQFRLGWVKDPKTNTTSLSVVRDFSVQVYKQKLNDIINKNTIPWISFITMVVCVVLLSLKLWESSKLRSLPRDNAPSSETTSDKRPETKQTSTQLHKLSPKDKKVVQSVVLDSNARRRQQPTVLCVTSPKLVRCRPSSLDNVHLSDVPAAHRQVWWTGQWRLLWLPSQSSESRDRQRYPGAASVQFETPLGGQAAISFASDTSFAERKLRTRGSSKGHAASLNLRPLEGGDKPQTVRIKLPKATNALYPK</sequence>
<evidence type="ECO:0000313" key="3">
    <source>
        <dbReference type="EMBL" id="GFS10832.1"/>
    </source>
</evidence>
<gene>
    <name evidence="3" type="ORF">ElyMa_001332500</name>
</gene>
<dbReference type="SUPFAM" id="SSF81321">
    <property type="entry name" value="Family A G protein-coupled receptor-like"/>
    <property type="match status" value="1"/>
</dbReference>
<evidence type="ECO:0000256" key="1">
    <source>
        <dbReference type="SAM" id="MobiDB-lite"/>
    </source>
</evidence>